<dbReference type="InterPro" id="IPR022683">
    <property type="entry name" value="Calpain_III"/>
</dbReference>
<dbReference type="PROSITE" id="PS00018">
    <property type="entry name" value="EF_HAND_1"/>
    <property type="match status" value="1"/>
</dbReference>
<dbReference type="PRINTS" id="PR00704">
    <property type="entry name" value="CALPAIN"/>
</dbReference>
<dbReference type="Gene3D" id="1.10.238.10">
    <property type="entry name" value="EF-hand"/>
    <property type="match status" value="1"/>
</dbReference>
<evidence type="ECO:0000313" key="11">
    <source>
        <dbReference type="Proteomes" id="UP000189705"/>
    </source>
</evidence>
<dbReference type="Gene3D" id="2.60.120.380">
    <property type="match status" value="1"/>
</dbReference>
<keyword evidence="5" id="KW-0788">Thiol protease</keyword>
<dbReference type="GO" id="GO:0006508">
    <property type="term" value="P:proteolysis"/>
    <property type="evidence" value="ECO:0007669"/>
    <property type="project" value="UniProtKB-KW"/>
</dbReference>
<dbReference type="CDD" id="cd00214">
    <property type="entry name" value="Calpain_III"/>
    <property type="match status" value="1"/>
</dbReference>
<feature type="domain" description="Calpain catalytic" evidence="9">
    <location>
        <begin position="1"/>
        <end position="227"/>
    </location>
</feature>
<dbReference type="Proteomes" id="UP000189705">
    <property type="component" value="Unplaced"/>
</dbReference>
<dbReference type="GO" id="GO:0004198">
    <property type="term" value="F:calcium-dependent cysteine-type endopeptidase activity"/>
    <property type="evidence" value="ECO:0007669"/>
    <property type="project" value="InterPro"/>
</dbReference>
<comment type="similarity">
    <text evidence="1">Belongs to the peptidase C2 family.</text>
</comment>
<dbReference type="GO" id="GO:0005509">
    <property type="term" value="F:calcium ion binding"/>
    <property type="evidence" value="ECO:0007669"/>
    <property type="project" value="InterPro"/>
</dbReference>
<evidence type="ECO:0000256" key="1">
    <source>
        <dbReference type="ARBA" id="ARBA00007623"/>
    </source>
</evidence>
<dbReference type="SMART" id="SM00230">
    <property type="entry name" value="CysPc"/>
    <property type="match status" value="1"/>
</dbReference>
<dbReference type="InterPro" id="IPR022682">
    <property type="entry name" value="Calpain_domain_III"/>
</dbReference>
<dbReference type="PANTHER" id="PTHR10183:SF280">
    <property type="entry name" value="CALPAIN-12"/>
    <property type="match status" value="1"/>
</dbReference>
<dbReference type="InParanoid" id="A0A3Q0FTY5"/>
<dbReference type="GeneID" id="102369777"/>
<dbReference type="SUPFAM" id="SSF54001">
    <property type="entry name" value="Cysteine proteinases"/>
    <property type="match status" value="1"/>
</dbReference>
<dbReference type="KEGG" id="asn:102369777"/>
<evidence type="ECO:0000256" key="2">
    <source>
        <dbReference type="ARBA" id="ARBA00022670"/>
    </source>
</evidence>
<dbReference type="RefSeq" id="XP_025049173.1">
    <property type="nucleotide sequence ID" value="XM_025193388.1"/>
</dbReference>
<evidence type="ECO:0000256" key="8">
    <source>
        <dbReference type="PROSITE-ProRule" id="PRU00239"/>
    </source>
</evidence>
<feature type="active site" evidence="7">
    <location>
        <position position="185"/>
    </location>
</feature>
<keyword evidence="4" id="KW-0378">Hydrolase</keyword>
<dbReference type="GO" id="GO:0005737">
    <property type="term" value="C:cytoplasm"/>
    <property type="evidence" value="ECO:0007669"/>
    <property type="project" value="TreeGrafter"/>
</dbReference>
<dbReference type="FunFam" id="2.60.120.380:FF:000011">
    <property type="entry name" value="Calpain 12"/>
    <property type="match status" value="1"/>
</dbReference>
<gene>
    <name evidence="12" type="primary">LOC102369777</name>
</gene>
<protein>
    <submittedName>
        <fullName evidence="12">Calpain-12-like</fullName>
    </submittedName>
</protein>
<dbReference type="PROSITE" id="PS50222">
    <property type="entry name" value="EF_HAND_2"/>
    <property type="match status" value="1"/>
</dbReference>
<dbReference type="PANTHER" id="PTHR10183">
    <property type="entry name" value="CALPAIN"/>
    <property type="match status" value="1"/>
</dbReference>
<evidence type="ECO:0000256" key="6">
    <source>
        <dbReference type="ARBA" id="ARBA00022837"/>
    </source>
</evidence>
<feature type="domain" description="EF-hand" evidence="10">
    <location>
        <begin position="493"/>
        <end position="528"/>
    </location>
</feature>
<keyword evidence="6" id="KW-0106">Calcium</keyword>
<dbReference type="Pfam" id="PF00648">
    <property type="entry name" value="Peptidase_C2"/>
    <property type="match status" value="1"/>
</dbReference>
<keyword evidence="3" id="KW-0479">Metal-binding</keyword>
<dbReference type="InterPro" id="IPR001300">
    <property type="entry name" value="Peptidase_C2_calpain_cat"/>
</dbReference>
<dbReference type="AlphaFoldDB" id="A0A3Q0FTY5"/>
<proteinExistence type="inferred from homology"/>
<dbReference type="InterPro" id="IPR038765">
    <property type="entry name" value="Papain-like_cys_pep_sf"/>
</dbReference>
<evidence type="ECO:0000256" key="4">
    <source>
        <dbReference type="ARBA" id="ARBA00022801"/>
    </source>
</evidence>
<dbReference type="InterPro" id="IPR018247">
    <property type="entry name" value="EF_Hand_1_Ca_BS"/>
</dbReference>
<dbReference type="Pfam" id="PF01067">
    <property type="entry name" value="Calpain_III"/>
    <property type="match status" value="1"/>
</dbReference>
<evidence type="ECO:0000256" key="3">
    <source>
        <dbReference type="ARBA" id="ARBA00022723"/>
    </source>
</evidence>
<name>A0A3Q0FTY5_ALLSI</name>
<organism evidence="11 12">
    <name type="scientific">Alligator sinensis</name>
    <name type="common">Chinese alligator</name>
    <dbReference type="NCBI Taxonomy" id="38654"/>
    <lineage>
        <taxon>Eukaryota</taxon>
        <taxon>Metazoa</taxon>
        <taxon>Chordata</taxon>
        <taxon>Craniata</taxon>
        <taxon>Vertebrata</taxon>
        <taxon>Euteleostomi</taxon>
        <taxon>Archelosauria</taxon>
        <taxon>Archosauria</taxon>
        <taxon>Crocodylia</taxon>
        <taxon>Alligatoridae</taxon>
        <taxon>Alligatorinae</taxon>
        <taxon>Alligator</taxon>
    </lineage>
</organism>
<dbReference type="InterPro" id="IPR022684">
    <property type="entry name" value="Calpain_cysteine_protease"/>
</dbReference>
<evidence type="ECO:0000256" key="5">
    <source>
        <dbReference type="ARBA" id="ARBA00022807"/>
    </source>
</evidence>
<evidence type="ECO:0000259" key="9">
    <source>
        <dbReference type="PROSITE" id="PS50203"/>
    </source>
</evidence>
<dbReference type="InterPro" id="IPR002048">
    <property type="entry name" value="EF_hand_dom"/>
</dbReference>
<dbReference type="PROSITE" id="PS50203">
    <property type="entry name" value="CALPAIN_CAT"/>
    <property type="match status" value="1"/>
</dbReference>
<dbReference type="Gene3D" id="3.90.70.10">
    <property type="entry name" value="Cysteine proteinases"/>
    <property type="match status" value="1"/>
</dbReference>
<evidence type="ECO:0000256" key="7">
    <source>
        <dbReference type="PIRSR" id="PIRSR622684-1"/>
    </source>
</evidence>
<evidence type="ECO:0000313" key="12">
    <source>
        <dbReference type="RefSeq" id="XP_025049173.1"/>
    </source>
</evidence>
<dbReference type="InterPro" id="IPR036213">
    <property type="entry name" value="Calpain_III_sf"/>
</dbReference>
<dbReference type="InterPro" id="IPR033883">
    <property type="entry name" value="C2_III"/>
</dbReference>
<keyword evidence="11" id="KW-1185">Reference proteome</keyword>
<sequence>MFIWEGMSRTDVCQGELASLTLRPRLLRRVVPPGQGFAPGQYAGIFHFQFWQYGQWVDVVVDDGRAGQGAGGTGPGWDRMQAPRCRLNGSYEAMSGGYMNEAFVDFTGGLGESLSLKTPDPELYGTVQAALRRRSLLGAHIQVTGAQDREQKTLEGLVKGHAYSVIGTYQLDLGGRQVKLVRLRNPWGRAEWIGDWSDSSPLWAQLDPMQMSDFRRCFDALEICSLSPEVLAGPEEEEEEGGGWSSQTLQGRWVAGYSAGGHRSYHTQGTYWMNPQFHVALEEPDAAEGEGPGPAPTCTLLVSLSQCGRRQVRRQGQDFLPISLAILKVTEEYLAAPSMAWQRDLLSRLPAVAQTPYAYLRDVTLRCRLPPGHYLVVPSTYRPLDEAAFVLRLFAERTPTAQEIGDEIWEDARPLKVPASPAMPSPLVCEHVHTHVQGHQWACASVHACLGGACVHGWTRHITRVRGVFSSTRGRQRRGRGRLALPDFRDLWSRIKEWEAVFTRFDEDGSGTMNMHEMRLALEAAGFHLNRELNEAVTGKYRDRGLQLDFDGFVSCLVQLEAIFRLCKERDRNGDGVVTMTQQEWLALVALT</sequence>
<comment type="caution">
    <text evidence="8">Lacks conserved residue(s) required for the propagation of feature annotation.</text>
</comment>
<accession>A0A3Q0FTY5</accession>
<dbReference type="STRING" id="38654.A0A3Q0FTY5"/>
<dbReference type="SMART" id="SM00720">
    <property type="entry name" value="calpain_III"/>
    <property type="match status" value="1"/>
</dbReference>
<dbReference type="SUPFAM" id="SSF47473">
    <property type="entry name" value="EF-hand"/>
    <property type="match status" value="1"/>
</dbReference>
<dbReference type="InterPro" id="IPR011992">
    <property type="entry name" value="EF-hand-dom_pair"/>
</dbReference>
<evidence type="ECO:0000259" key="10">
    <source>
        <dbReference type="PROSITE" id="PS50222"/>
    </source>
</evidence>
<keyword evidence="2" id="KW-0645">Protease</keyword>
<feature type="active site" evidence="7">
    <location>
        <position position="161"/>
    </location>
</feature>
<dbReference type="SUPFAM" id="SSF49758">
    <property type="entry name" value="Calpain large subunit, middle domain (domain III)"/>
    <property type="match status" value="1"/>
</dbReference>
<reference evidence="12" key="1">
    <citation type="submission" date="2025-08" db="UniProtKB">
        <authorList>
            <consortium name="RefSeq"/>
        </authorList>
    </citation>
    <scope>IDENTIFICATION</scope>
</reference>